<dbReference type="AlphaFoldDB" id="A0A0C9MVA7"/>
<keyword evidence="3" id="KW-1185">Reference proteome</keyword>
<keyword evidence="1" id="KW-0812">Transmembrane</keyword>
<evidence type="ECO:0008006" key="4">
    <source>
        <dbReference type="Google" id="ProtNLM"/>
    </source>
</evidence>
<proteinExistence type="predicted"/>
<dbReference type="OrthoDB" id="2261101at2759"/>
<dbReference type="Proteomes" id="UP000053815">
    <property type="component" value="Unassembled WGS sequence"/>
</dbReference>
<organism evidence="2">
    <name type="scientific">Mucor ambiguus</name>
    <dbReference type="NCBI Taxonomy" id="91626"/>
    <lineage>
        <taxon>Eukaryota</taxon>
        <taxon>Fungi</taxon>
        <taxon>Fungi incertae sedis</taxon>
        <taxon>Mucoromycota</taxon>
        <taxon>Mucoromycotina</taxon>
        <taxon>Mucoromycetes</taxon>
        <taxon>Mucorales</taxon>
        <taxon>Mucorineae</taxon>
        <taxon>Mucoraceae</taxon>
        <taxon>Mucor</taxon>
    </lineage>
</organism>
<accession>A0A0C9MVA7</accession>
<feature type="transmembrane region" description="Helical" evidence="1">
    <location>
        <begin position="108"/>
        <end position="127"/>
    </location>
</feature>
<evidence type="ECO:0000313" key="2">
    <source>
        <dbReference type="EMBL" id="GAN06058.1"/>
    </source>
</evidence>
<sequence length="218" mass="24058">MATGGAHKASKDEIKFELVNYKPSKEEELVIRSAVFNFITLGMLLCGLHSVSYVVTNTHHTATIGAASLGMSARLWDQGQLHSGQQLLYQQSVRKQPTRHNQTTHSSLIHSLVGTFAGLTCGGVLGMDKGMHKLRESLPRDSHLLKIIHENDQLKQQAQETLFGGPIRSSTEDQQDTSLFNDDAVQQLQDDTTTSTQLEMIEDQLAMDDASPSTKQLE</sequence>
<evidence type="ECO:0000256" key="1">
    <source>
        <dbReference type="SAM" id="Phobius"/>
    </source>
</evidence>
<protein>
    <recommendedName>
        <fullName evidence="4">Transmembrane protein</fullName>
    </recommendedName>
</protein>
<keyword evidence="1" id="KW-1133">Transmembrane helix</keyword>
<gene>
    <name evidence="2" type="ORF">MAM1_0110c05535</name>
</gene>
<reference evidence="2" key="1">
    <citation type="submission" date="2014-09" db="EMBL/GenBank/DDBJ databases">
        <title>Draft genome sequence of an oleaginous Mucoromycotina fungus Mucor ambiguus NBRC6742.</title>
        <authorList>
            <person name="Takeda I."/>
            <person name="Yamane N."/>
            <person name="Morita T."/>
            <person name="Tamano K."/>
            <person name="Machida M."/>
            <person name="Baker S."/>
            <person name="Koike H."/>
        </authorList>
    </citation>
    <scope>NUCLEOTIDE SEQUENCE</scope>
    <source>
        <strain evidence="2">NBRC 6742</strain>
    </source>
</reference>
<name>A0A0C9MVA7_9FUNG</name>
<feature type="transmembrane region" description="Helical" evidence="1">
    <location>
        <begin position="29"/>
        <end position="51"/>
    </location>
</feature>
<keyword evidence="1" id="KW-0472">Membrane</keyword>
<dbReference type="EMBL" id="DF836399">
    <property type="protein sequence ID" value="GAN06058.1"/>
    <property type="molecule type" value="Genomic_DNA"/>
</dbReference>
<evidence type="ECO:0000313" key="3">
    <source>
        <dbReference type="Proteomes" id="UP000053815"/>
    </source>
</evidence>